<dbReference type="STRING" id="400092.PKOR_15810"/>
<keyword evidence="2" id="KW-1185">Reference proteome</keyword>
<dbReference type="AlphaFoldDB" id="A0A0E3ZH74"/>
<dbReference type="EMBL" id="CP009621">
    <property type="protein sequence ID" value="AKD04285.1"/>
    <property type="molecule type" value="Genomic_DNA"/>
</dbReference>
<gene>
    <name evidence="1" type="ORF">PKOR_15810</name>
</gene>
<reference evidence="1 2" key="1">
    <citation type="journal article" date="2015" name="Sci. Rep.">
        <title>Unraveling adaptation of Pontibacter korlensis to radiation and infertility in desert through complete genome and comparative transcriptomic analysis.</title>
        <authorList>
            <person name="Dai J."/>
            <person name="Dai W."/>
            <person name="Qiu C."/>
            <person name="Yang Z."/>
            <person name="Zhang Y."/>
            <person name="Zhou M."/>
            <person name="Zhang L."/>
            <person name="Fang C."/>
            <person name="Gao Q."/>
            <person name="Yang Q."/>
            <person name="Li X."/>
            <person name="Wang Z."/>
            <person name="Wang Z."/>
            <person name="Jia Z."/>
            <person name="Chen X."/>
        </authorList>
    </citation>
    <scope>NUCLEOTIDE SEQUENCE [LARGE SCALE GENOMIC DNA]</scope>
    <source>
        <strain evidence="1 2">X14-1T</strain>
    </source>
</reference>
<organism evidence="1 2">
    <name type="scientific">Pontibacter korlensis</name>
    <dbReference type="NCBI Taxonomy" id="400092"/>
    <lineage>
        <taxon>Bacteria</taxon>
        <taxon>Pseudomonadati</taxon>
        <taxon>Bacteroidota</taxon>
        <taxon>Cytophagia</taxon>
        <taxon>Cytophagales</taxon>
        <taxon>Hymenobacteraceae</taxon>
        <taxon>Pontibacter</taxon>
    </lineage>
</organism>
<dbReference type="PATRIC" id="fig|400092.3.peg.3459"/>
<dbReference type="Proteomes" id="UP000033109">
    <property type="component" value="Chromosome"/>
</dbReference>
<name>A0A0E3ZH74_9BACT</name>
<evidence type="ECO:0000313" key="2">
    <source>
        <dbReference type="Proteomes" id="UP000033109"/>
    </source>
</evidence>
<dbReference type="HOGENOM" id="CLU_2882062_0_0_10"/>
<dbReference type="RefSeq" id="WP_046312013.1">
    <property type="nucleotide sequence ID" value="NZ_CBCSCY010000018.1"/>
</dbReference>
<proteinExistence type="predicted"/>
<evidence type="ECO:0000313" key="1">
    <source>
        <dbReference type="EMBL" id="AKD04285.1"/>
    </source>
</evidence>
<sequence length="63" mass="6785">MKNHNLKLALARFNALNDVEPLEGTVIRAVRGGLAAPCTTKCGTNTSCNSKAKEEEELEQQIG</sequence>
<accession>A0A0E3ZH74</accession>
<dbReference type="KEGG" id="pko:PKOR_15810"/>
<protein>
    <submittedName>
        <fullName evidence="1">Uncharacterized protein</fullName>
    </submittedName>
</protein>